<evidence type="ECO:0000313" key="2">
    <source>
        <dbReference type="Proteomes" id="UP000095287"/>
    </source>
</evidence>
<feature type="compositionally biased region" description="Basic and acidic residues" evidence="1">
    <location>
        <begin position="1"/>
        <end position="13"/>
    </location>
</feature>
<evidence type="ECO:0000313" key="3">
    <source>
        <dbReference type="WBParaSite" id="L893_g51.t1"/>
    </source>
</evidence>
<name>A0A1I8AEY0_9BILA</name>
<evidence type="ECO:0000256" key="1">
    <source>
        <dbReference type="SAM" id="MobiDB-lite"/>
    </source>
</evidence>
<keyword evidence="2" id="KW-1185">Reference proteome</keyword>
<dbReference type="AlphaFoldDB" id="A0A1I8AEY0"/>
<protein>
    <submittedName>
        <fullName evidence="3">Uncharacterized protein</fullName>
    </submittedName>
</protein>
<reference evidence="3" key="1">
    <citation type="submission" date="2016-11" db="UniProtKB">
        <authorList>
            <consortium name="WormBaseParasite"/>
        </authorList>
    </citation>
    <scope>IDENTIFICATION</scope>
</reference>
<dbReference type="WBParaSite" id="L893_g51.t1">
    <property type="protein sequence ID" value="L893_g51.t1"/>
    <property type="gene ID" value="L893_g51"/>
</dbReference>
<feature type="region of interest" description="Disordered" evidence="1">
    <location>
        <begin position="1"/>
        <end position="30"/>
    </location>
</feature>
<organism evidence="2 3">
    <name type="scientific">Steinernema glaseri</name>
    <dbReference type="NCBI Taxonomy" id="37863"/>
    <lineage>
        <taxon>Eukaryota</taxon>
        <taxon>Metazoa</taxon>
        <taxon>Ecdysozoa</taxon>
        <taxon>Nematoda</taxon>
        <taxon>Chromadorea</taxon>
        <taxon>Rhabditida</taxon>
        <taxon>Tylenchina</taxon>
        <taxon>Panagrolaimomorpha</taxon>
        <taxon>Strongyloidoidea</taxon>
        <taxon>Steinernematidae</taxon>
        <taxon>Steinernema</taxon>
    </lineage>
</organism>
<proteinExistence type="predicted"/>
<sequence length="72" mass="8077">MARQDSRNDDRLTPKCMHRRDSAITGQGPPERGCLAPLWNCLSLTDDDVDHAVTLQIEERGNIKDDEVGIDD</sequence>
<accession>A0A1I8AEY0</accession>
<dbReference type="Proteomes" id="UP000095287">
    <property type="component" value="Unplaced"/>
</dbReference>